<name>A0A501XAL7_9BACT</name>
<organism evidence="2 3">
    <name type="scientific">[Mycoplasma] falconis</name>
    <dbReference type="NCBI Taxonomy" id="92403"/>
    <lineage>
        <taxon>Bacteria</taxon>
        <taxon>Bacillati</taxon>
        <taxon>Mycoplasmatota</taxon>
        <taxon>Mycoplasmoidales</taxon>
        <taxon>Metamycoplasmataceae</taxon>
        <taxon>Metamycoplasma</taxon>
    </lineage>
</organism>
<dbReference type="InterPro" id="IPR000905">
    <property type="entry name" value="Gcp-like_dom"/>
</dbReference>
<protein>
    <submittedName>
        <fullName evidence="2">tRNA (Adenosine(37)-N6)-threonylcarbamoyltransferase complex dimerization subunit type 1 TsaB</fullName>
    </submittedName>
</protein>
<dbReference type="NCBIfam" id="TIGR03725">
    <property type="entry name" value="T6A_YeaZ"/>
    <property type="match status" value="1"/>
</dbReference>
<proteinExistence type="predicted"/>
<dbReference type="InterPro" id="IPR043129">
    <property type="entry name" value="ATPase_NBD"/>
</dbReference>
<dbReference type="EMBL" id="VFSS01000003">
    <property type="protein sequence ID" value="TPE57582.1"/>
    <property type="molecule type" value="Genomic_DNA"/>
</dbReference>
<dbReference type="GO" id="GO:0002949">
    <property type="term" value="P:tRNA threonylcarbamoyladenosine modification"/>
    <property type="evidence" value="ECO:0007669"/>
    <property type="project" value="InterPro"/>
</dbReference>
<evidence type="ECO:0000313" key="3">
    <source>
        <dbReference type="Proteomes" id="UP000319776"/>
    </source>
</evidence>
<comment type="caution">
    <text evidence="2">The sequence shown here is derived from an EMBL/GenBank/DDBJ whole genome shotgun (WGS) entry which is preliminary data.</text>
</comment>
<dbReference type="Proteomes" id="UP000319776">
    <property type="component" value="Unassembled WGS sequence"/>
</dbReference>
<reference evidence="2 3" key="1">
    <citation type="submission" date="2019-06" db="EMBL/GenBank/DDBJ databases">
        <title>Mycoplasma falconis type strain whole genome sequence.</title>
        <authorList>
            <person name="Spergser J."/>
        </authorList>
    </citation>
    <scope>NUCLEOTIDE SEQUENCE [LARGE SCALE GENOMIC DNA]</scope>
    <source>
        <strain evidence="2 3">ATCC 51372</strain>
    </source>
</reference>
<dbReference type="Pfam" id="PF00814">
    <property type="entry name" value="TsaD"/>
    <property type="match status" value="1"/>
</dbReference>
<sequence>MNLFIETSLSDLYFCLFKKNKVIASINKPNLVKKTDAFYETLNELFKKANVSLKDIENIYTTLGPGSFSGARIGLLFAKTIAQISDKQMYTTATYNLFKVQNYLQNKDVNNVYIKANKYSVYHISFLPNLASEIINNDNNFEIFDYSLFENNLSLYFQEFKQEKDLETVELLYLHEPQIGGNKC</sequence>
<dbReference type="Gene3D" id="3.30.420.40">
    <property type="match status" value="1"/>
</dbReference>
<keyword evidence="2" id="KW-0808">Transferase</keyword>
<feature type="domain" description="Gcp-like" evidence="1">
    <location>
        <begin position="40"/>
        <end position="105"/>
    </location>
</feature>
<evidence type="ECO:0000259" key="1">
    <source>
        <dbReference type="Pfam" id="PF00814"/>
    </source>
</evidence>
<dbReference type="RefSeq" id="WP_140781234.1">
    <property type="nucleotide sequence ID" value="NZ_VFSS01000003.1"/>
</dbReference>
<gene>
    <name evidence="2" type="primary">tsaB</name>
    <name evidence="2" type="ORF">FJO69_01465</name>
</gene>
<dbReference type="InterPro" id="IPR022496">
    <property type="entry name" value="T6A_TsaB"/>
</dbReference>
<evidence type="ECO:0000313" key="2">
    <source>
        <dbReference type="EMBL" id="TPE57582.1"/>
    </source>
</evidence>
<dbReference type="AlphaFoldDB" id="A0A501XAL7"/>
<keyword evidence="3" id="KW-1185">Reference proteome</keyword>
<dbReference type="GO" id="GO:0016740">
    <property type="term" value="F:transferase activity"/>
    <property type="evidence" value="ECO:0007669"/>
    <property type="project" value="UniProtKB-KW"/>
</dbReference>
<dbReference type="OrthoDB" id="9784166at2"/>
<dbReference type="SUPFAM" id="SSF53067">
    <property type="entry name" value="Actin-like ATPase domain"/>
    <property type="match status" value="1"/>
</dbReference>
<accession>A0A501XAL7</accession>